<dbReference type="AlphaFoldDB" id="A0A517QGN0"/>
<dbReference type="Proteomes" id="UP000315647">
    <property type="component" value="Chromosome"/>
</dbReference>
<protein>
    <submittedName>
        <fullName evidence="1">Uncharacterized protein</fullName>
    </submittedName>
</protein>
<organism evidence="1 2">
    <name type="scientific">Gimesia panareensis</name>
    <dbReference type="NCBI Taxonomy" id="2527978"/>
    <lineage>
        <taxon>Bacteria</taxon>
        <taxon>Pseudomonadati</taxon>
        <taxon>Planctomycetota</taxon>
        <taxon>Planctomycetia</taxon>
        <taxon>Planctomycetales</taxon>
        <taxon>Planctomycetaceae</taxon>
        <taxon>Gimesia</taxon>
    </lineage>
</organism>
<gene>
    <name evidence="1" type="ORF">Enr10x_60750</name>
</gene>
<keyword evidence="2" id="KW-1185">Reference proteome</keyword>
<evidence type="ECO:0000313" key="2">
    <source>
        <dbReference type="Proteomes" id="UP000315647"/>
    </source>
</evidence>
<evidence type="ECO:0000313" key="1">
    <source>
        <dbReference type="EMBL" id="QDT30707.1"/>
    </source>
</evidence>
<dbReference type="EMBL" id="CP037421">
    <property type="protein sequence ID" value="QDT30707.1"/>
    <property type="molecule type" value="Genomic_DNA"/>
</dbReference>
<accession>A0A518AGB0</accession>
<reference evidence="1 2" key="1">
    <citation type="submission" date="2019-03" db="EMBL/GenBank/DDBJ databases">
        <title>Deep-cultivation of Planctomycetes and their phenomic and genomic characterization uncovers novel biology.</title>
        <authorList>
            <person name="Wiegand S."/>
            <person name="Jogler M."/>
            <person name="Boedeker C."/>
            <person name="Pinto D."/>
            <person name="Vollmers J."/>
            <person name="Rivas-Marin E."/>
            <person name="Kohn T."/>
            <person name="Peeters S.H."/>
            <person name="Heuer A."/>
            <person name="Rast P."/>
            <person name="Oberbeckmann S."/>
            <person name="Bunk B."/>
            <person name="Jeske O."/>
            <person name="Meyerdierks A."/>
            <person name="Storesund J.E."/>
            <person name="Kallscheuer N."/>
            <person name="Luecker S."/>
            <person name="Lage O.M."/>
            <person name="Pohl T."/>
            <person name="Merkel B.J."/>
            <person name="Hornburger P."/>
            <person name="Mueller R.-W."/>
            <person name="Bruemmer F."/>
            <person name="Labrenz M."/>
            <person name="Spormann A.M."/>
            <person name="Op den Camp H."/>
            <person name="Overmann J."/>
            <person name="Amann R."/>
            <person name="Jetten M.S.M."/>
            <person name="Mascher T."/>
            <person name="Medema M.H."/>
            <person name="Devos D.P."/>
            <person name="Kaster A.-K."/>
            <person name="Ovreas L."/>
            <person name="Rohde M."/>
            <person name="Galperin M.Y."/>
            <person name="Jogler C."/>
        </authorList>
    </citation>
    <scope>NUCLEOTIDE SEQUENCE [LARGE SCALE GENOMIC DNA]</scope>
    <source>
        <strain evidence="1 2">Enr10</strain>
    </source>
</reference>
<dbReference type="RefSeq" id="WP_145115919.1">
    <property type="nucleotide sequence ID" value="NZ_CP036277.1"/>
</dbReference>
<accession>A0A517QGN0</accession>
<name>A0A517QGN0_9PLAN</name>
<proteinExistence type="predicted"/>
<sequence>MAHEESKESIAALRKEVALLADLCRPLFDSETLTGVDHYLNHNEPEMALEGLLIELIQANRYPVPFDTDRWEQIVASADFSDGGVFEEEILHQFRAWLAGSKPQ</sequence>